<dbReference type="Pfam" id="PF01314">
    <property type="entry name" value="AFOR_C"/>
    <property type="match status" value="1"/>
</dbReference>
<gene>
    <name evidence="2" type="ORF">KP001_06130</name>
</gene>
<dbReference type="EMBL" id="CP077683">
    <property type="protein sequence ID" value="QXE92105.1"/>
    <property type="molecule type" value="Genomic_DNA"/>
</dbReference>
<dbReference type="InterPro" id="IPR051919">
    <property type="entry name" value="W-dependent_AOR"/>
</dbReference>
<dbReference type="Pfam" id="PF02730">
    <property type="entry name" value="AFOR_N"/>
    <property type="match status" value="1"/>
</dbReference>
<keyword evidence="3" id="KW-1185">Reference proteome</keyword>
<dbReference type="InterPro" id="IPR001203">
    <property type="entry name" value="OxRdtase_Ald_Fedxn_C"/>
</dbReference>
<protein>
    <submittedName>
        <fullName evidence="2">Aldehyde:ferredoxin oxidoreductase</fullName>
    </submittedName>
</protein>
<name>A0ABX8LJ83_9BACT</name>
<dbReference type="RefSeq" id="WP_217288666.1">
    <property type="nucleotide sequence ID" value="NZ_CP077683.1"/>
</dbReference>
<dbReference type="Proteomes" id="UP000683559">
    <property type="component" value="Chromosome"/>
</dbReference>
<accession>A0ABX8LJ83</accession>
<dbReference type="SMART" id="SM00790">
    <property type="entry name" value="AFOR_N"/>
    <property type="match status" value="1"/>
</dbReference>
<feature type="domain" description="Aldehyde ferredoxin oxidoreductase N-terminal" evidence="1">
    <location>
        <begin position="17"/>
        <end position="236"/>
    </location>
</feature>
<evidence type="ECO:0000259" key="1">
    <source>
        <dbReference type="SMART" id="SM00790"/>
    </source>
</evidence>
<organism evidence="2 3">
    <name type="scientific">Geomonas subterranea</name>
    <dbReference type="NCBI Taxonomy" id="2847989"/>
    <lineage>
        <taxon>Bacteria</taxon>
        <taxon>Pseudomonadati</taxon>
        <taxon>Thermodesulfobacteriota</taxon>
        <taxon>Desulfuromonadia</taxon>
        <taxon>Geobacterales</taxon>
        <taxon>Geobacteraceae</taxon>
        <taxon>Geomonas</taxon>
    </lineage>
</organism>
<dbReference type="PANTHER" id="PTHR30038:SF7">
    <property type="entry name" value="TUNGSTEN-CONTAINING GLYCERALDEHYDE-3-PHOSPHATE:FERREDOXIN OXIDOREDUCTASE"/>
    <property type="match status" value="1"/>
</dbReference>
<evidence type="ECO:0000313" key="3">
    <source>
        <dbReference type="Proteomes" id="UP000683559"/>
    </source>
</evidence>
<reference evidence="2 3" key="1">
    <citation type="submission" date="2021-06" db="EMBL/GenBank/DDBJ databases">
        <title>Gemonas diversity in paddy soil.</title>
        <authorList>
            <person name="Liu G."/>
        </authorList>
    </citation>
    <scope>NUCLEOTIDE SEQUENCE [LARGE SCALE GENOMIC DNA]</scope>
    <source>
        <strain evidence="2 3">RG2</strain>
    </source>
</reference>
<sequence>MRFTTTTPGSDPSAVLYNRCTVSLGDGAITMEEIPCRNLEEVLGGFGRSFQMLAERPVQQVYTPENPLILNTGLLTGSNVMTGLRSYFSAYSPLKESRKGLPAAMWSAASGKFGSKLKWTGIDEVVFEGRAEEPVYAVFRAGENGPEAELKPAGHLLGLSSHDKIMALQKEYPEAHFAAIGPAGEHYQQVLMGAVALSTENQLKSGEDKCRFAGRGGMGSLMGYKNLIAVVAQSEDRLPPVGVEMRDVNRDVVKGGGSNRFQPLAQGGGGGTWANLEVLDVFKAVPENNFRSIAGKRIEGLYRDSVEESLHVRSEACFRCGVRCHNNLYRKNADGSAGDFVAKFDFEPLNLFGTNLGIHDGEKVAELIRLCDNLAMDAISLGTTIAYVLDYNARHPGNTILNGATFGDYDKVRELVLATGTGSCDLIGHGVQRLSTRLGETGYAMQVKGLELPAYLPETNPGYAFAIAGGHMSMGTHMMVAREGKVGMDEWVQAITQQGLLQVGYDMIGLCKFVGLGLGHDFVVRAVKAATGLEITSAEIVAAVRRAYLRGLALELNQGYQDDEYTLPQQVFSEANPTITLPRFVTREFLDEMKKRVWDAFKPEMAGLLPEPDGKT</sequence>
<proteinExistence type="predicted"/>
<evidence type="ECO:0000313" key="2">
    <source>
        <dbReference type="EMBL" id="QXE92105.1"/>
    </source>
</evidence>
<dbReference type="InterPro" id="IPR013983">
    <property type="entry name" value="Ald_Fedxn_OxRdtase_N"/>
</dbReference>
<dbReference type="PANTHER" id="PTHR30038">
    <property type="entry name" value="ALDEHYDE FERREDOXIN OXIDOREDUCTASE"/>
    <property type="match status" value="1"/>
</dbReference>